<dbReference type="AlphaFoldDB" id="A0A3P6PIG4"/>
<dbReference type="PANTHER" id="PTHR12191:SF37">
    <property type="entry name" value="ZINC TRANSPORTER FOI"/>
    <property type="match status" value="1"/>
</dbReference>
<keyword evidence="7" id="KW-1185">Reference proteome</keyword>
<dbReference type="GO" id="GO:0030003">
    <property type="term" value="P:intracellular monoatomic cation homeostasis"/>
    <property type="evidence" value="ECO:0007669"/>
    <property type="project" value="TreeGrafter"/>
</dbReference>
<evidence type="ECO:0000256" key="5">
    <source>
        <dbReference type="ARBA" id="ARBA00023136"/>
    </source>
</evidence>
<dbReference type="InterPro" id="IPR050799">
    <property type="entry name" value="ZIP_Transporter"/>
</dbReference>
<evidence type="ECO:0000256" key="3">
    <source>
        <dbReference type="ARBA" id="ARBA00022692"/>
    </source>
</evidence>
<evidence type="ECO:0000256" key="1">
    <source>
        <dbReference type="ARBA" id="ARBA00004141"/>
    </source>
</evidence>
<organism evidence="6 7">
    <name type="scientific">Dibothriocephalus latus</name>
    <name type="common">Fish tapeworm</name>
    <name type="synonym">Diphyllobothrium latum</name>
    <dbReference type="NCBI Taxonomy" id="60516"/>
    <lineage>
        <taxon>Eukaryota</taxon>
        <taxon>Metazoa</taxon>
        <taxon>Spiralia</taxon>
        <taxon>Lophotrochozoa</taxon>
        <taxon>Platyhelminthes</taxon>
        <taxon>Cestoda</taxon>
        <taxon>Eucestoda</taxon>
        <taxon>Diphyllobothriidea</taxon>
        <taxon>Diphyllobothriidae</taxon>
        <taxon>Dibothriocephalus</taxon>
    </lineage>
</organism>
<dbReference type="GO" id="GO:0140410">
    <property type="term" value="F:monoatomic cation:bicarbonate symporter activity"/>
    <property type="evidence" value="ECO:0007669"/>
    <property type="project" value="TreeGrafter"/>
</dbReference>
<protein>
    <submittedName>
        <fullName evidence="6">Uncharacterized protein</fullName>
    </submittedName>
</protein>
<dbReference type="EMBL" id="UYRU01006094">
    <property type="protein sequence ID" value="VDK39696.1"/>
    <property type="molecule type" value="Genomic_DNA"/>
</dbReference>
<sequence length="112" mass="12863">MHCDVKQFTKIAPVAWMILLGDGFHNMMDGVTIGAGFSQSPILGLTLSLSIMFEELPHELGKLLCDFISIRSDFRPIFSYRRTSLAFSSKTRALHLKRFLLRHIVCVFDRRF</sequence>
<evidence type="ECO:0000313" key="7">
    <source>
        <dbReference type="Proteomes" id="UP000281553"/>
    </source>
</evidence>
<keyword evidence="3" id="KW-0812">Transmembrane</keyword>
<comment type="subcellular location">
    <subcellularLocation>
        <location evidence="1">Membrane</location>
        <topology evidence="1">Multi-pass membrane protein</topology>
    </subcellularLocation>
</comment>
<gene>
    <name evidence="6" type="ORF">DILT_LOCUS1061</name>
</gene>
<reference evidence="6 7" key="1">
    <citation type="submission" date="2018-11" db="EMBL/GenBank/DDBJ databases">
        <authorList>
            <consortium name="Pathogen Informatics"/>
        </authorList>
    </citation>
    <scope>NUCLEOTIDE SEQUENCE [LARGE SCALE GENOMIC DNA]</scope>
</reference>
<dbReference type="Pfam" id="PF02535">
    <property type="entry name" value="Zip"/>
    <property type="match status" value="1"/>
</dbReference>
<accession>A0A3P6PIG4</accession>
<evidence type="ECO:0000256" key="4">
    <source>
        <dbReference type="ARBA" id="ARBA00022989"/>
    </source>
</evidence>
<dbReference type="OrthoDB" id="200954at2759"/>
<evidence type="ECO:0000313" key="6">
    <source>
        <dbReference type="EMBL" id="VDK39696.1"/>
    </source>
</evidence>
<keyword evidence="5" id="KW-0472">Membrane</keyword>
<comment type="similarity">
    <text evidence="2">Belongs to the ZIP transporter (TC 2.A.5) family.</text>
</comment>
<dbReference type="GO" id="GO:0005385">
    <property type="term" value="F:zinc ion transmembrane transporter activity"/>
    <property type="evidence" value="ECO:0007669"/>
    <property type="project" value="TreeGrafter"/>
</dbReference>
<dbReference type="GO" id="GO:0005886">
    <property type="term" value="C:plasma membrane"/>
    <property type="evidence" value="ECO:0007669"/>
    <property type="project" value="TreeGrafter"/>
</dbReference>
<dbReference type="Proteomes" id="UP000281553">
    <property type="component" value="Unassembled WGS sequence"/>
</dbReference>
<name>A0A3P6PIG4_DIBLA</name>
<keyword evidence="4" id="KW-1133">Transmembrane helix</keyword>
<proteinExistence type="inferred from homology"/>
<dbReference type="PANTHER" id="PTHR12191">
    <property type="entry name" value="SOLUTE CARRIER FAMILY 39"/>
    <property type="match status" value="1"/>
</dbReference>
<dbReference type="GO" id="GO:0071578">
    <property type="term" value="P:zinc ion import across plasma membrane"/>
    <property type="evidence" value="ECO:0007669"/>
    <property type="project" value="TreeGrafter"/>
</dbReference>
<dbReference type="InterPro" id="IPR003689">
    <property type="entry name" value="ZIP"/>
</dbReference>
<evidence type="ECO:0000256" key="2">
    <source>
        <dbReference type="ARBA" id="ARBA00006939"/>
    </source>
</evidence>